<feature type="compositionally biased region" description="Basic and acidic residues" evidence="1">
    <location>
        <begin position="112"/>
        <end position="134"/>
    </location>
</feature>
<protein>
    <recommendedName>
        <fullName evidence="5">Transmembrane protein</fullName>
    </recommendedName>
</protein>
<evidence type="ECO:0000256" key="2">
    <source>
        <dbReference type="SAM" id="Phobius"/>
    </source>
</evidence>
<evidence type="ECO:0000256" key="1">
    <source>
        <dbReference type="SAM" id="MobiDB-lite"/>
    </source>
</evidence>
<organism evidence="3 4">
    <name type="scientific">Phyllosticta capitalensis</name>
    <dbReference type="NCBI Taxonomy" id="121624"/>
    <lineage>
        <taxon>Eukaryota</taxon>
        <taxon>Fungi</taxon>
        <taxon>Dikarya</taxon>
        <taxon>Ascomycota</taxon>
        <taxon>Pezizomycotina</taxon>
        <taxon>Dothideomycetes</taxon>
        <taxon>Dothideomycetes incertae sedis</taxon>
        <taxon>Botryosphaeriales</taxon>
        <taxon>Phyllostictaceae</taxon>
        <taxon>Phyllosticta</taxon>
    </lineage>
</organism>
<sequence>MEADRVVKQPEVSVGSRAEAKWCQLLCILLLSPLSRAQHHPSCIRMMRHTAIITPYPKNSSLLPSSHLLAHFIGQQSRRYVRPSAYPDNCSLARSLAFFGTRIVRVPIGSARTEREGESEGVREQSKPSRRLDGEPSFGRLLQPGRRTERRHSFESCRKRRRTVCWLPLLVAFLLGGCWVLMRLDGLAEEGRGGFV</sequence>
<accession>A0ABR1YGW6</accession>
<keyword evidence="2" id="KW-1133">Transmembrane helix</keyword>
<feature type="transmembrane region" description="Helical" evidence="2">
    <location>
        <begin position="164"/>
        <end position="182"/>
    </location>
</feature>
<dbReference type="Proteomes" id="UP001492380">
    <property type="component" value="Unassembled WGS sequence"/>
</dbReference>
<dbReference type="EMBL" id="JBBWRZ010000009">
    <property type="protein sequence ID" value="KAK8228994.1"/>
    <property type="molecule type" value="Genomic_DNA"/>
</dbReference>
<reference evidence="3 4" key="1">
    <citation type="submission" date="2024-04" db="EMBL/GenBank/DDBJ databases">
        <title>Phyllosticta paracitricarpa is synonymous to the EU quarantine fungus P. citricarpa based on phylogenomic analyses.</title>
        <authorList>
            <consortium name="Lawrence Berkeley National Laboratory"/>
            <person name="Van Ingen-Buijs V.A."/>
            <person name="Van Westerhoven A.C."/>
            <person name="Haridas S."/>
            <person name="Skiadas P."/>
            <person name="Martin F."/>
            <person name="Groenewald J.Z."/>
            <person name="Crous P.W."/>
            <person name="Seidl M.F."/>
        </authorList>
    </citation>
    <scope>NUCLEOTIDE SEQUENCE [LARGE SCALE GENOMIC DNA]</scope>
    <source>
        <strain evidence="3 4">CBS 123374</strain>
    </source>
</reference>
<evidence type="ECO:0000313" key="3">
    <source>
        <dbReference type="EMBL" id="KAK8228994.1"/>
    </source>
</evidence>
<comment type="caution">
    <text evidence="3">The sequence shown here is derived from an EMBL/GenBank/DDBJ whole genome shotgun (WGS) entry which is preliminary data.</text>
</comment>
<name>A0ABR1YGW6_9PEZI</name>
<proteinExistence type="predicted"/>
<evidence type="ECO:0000313" key="4">
    <source>
        <dbReference type="Proteomes" id="UP001492380"/>
    </source>
</evidence>
<gene>
    <name evidence="3" type="ORF">HDK90DRAFT_343677</name>
</gene>
<feature type="region of interest" description="Disordered" evidence="1">
    <location>
        <begin position="110"/>
        <end position="147"/>
    </location>
</feature>
<keyword evidence="2" id="KW-0812">Transmembrane</keyword>
<keyword evidence="4" id="KW-1185">Reference proteome</keyword>
<keyword evidence="2" id="KW-0472">Membrane</keyword>
<evidence type="ECO:0008006" key="5">
    <source>
        <dbReference type="Google" id="ProtNLM"/>
    </source>
</evidence>